<gene>
    <name evidence="10" type="ORF">Ami3637_05620</name>
</gene>
<feature type="domain" description="Flagellar basal-body/hook protein C-terminal" evidence="8">
    <location>
        <begin position="986"/>
        <end position="1023"/>
    </location>
</feature>
<dbReference type="Pfam" id="PF00460">
    <property type="entry name" value="Flg_bb_rod"/>
    <property type="match status" value="1"/>
</dbReference>
<dbReference type="GO" id="GO:0009424">
    <property type="term" value="C:bacterial-type flagellum hook"/>
    <property type="evidence" value="ECO:0007669"/>
    <property type="project" value="InterPro"/>
</dbReference>
<keyword evidence="11" id="KW-1185">Reference proteome</keyword>
<sequence length="1030" mass="109694">MLRSTFYSFTTALRGLNTAQKQLDITGQNISNVSTTGYTRQRADVYSAAAGGYGDKYGTRSSTQVGQGVIVGSISQSRDPFLDVRYRKEAANLGEQQSKLDSLNDLSSVFDEIENKGLMTTFNDFVSKLQSLAGNANSSEFDKIARNAASTLIKQFNQYSSQIATVRQEKEYNLKEVTCKSLNDLMTNISQLNKSIREVQSNGGPALELKDERNLLLDQLSDYMKIDVQYNPKEVAGGIIVDDVSISMVGEDGTKQPLIYNDSAATFNVKTKGADGTDRAIVTIDNSALPAKQAITEINDLLHSISISNNTLQAINNDLAKLYPNDPDANPAGSALDYKRLSAKITTVTNSISASGGLDDQITAATTAIANAQKALNDKLADTTNPPTANDIKTLSKTLSDAIVAQAGLVSKRDAAIKEKELLNSYNDKATSYATGVTNCDTALKKLMHDSFGLTATQYYTPGDYTSCYYTFQDAGGNDIKDSGGNVIKWYSGGQTTQVDRDSLTAMGIKFTGSFDAEKLASPGSLKGAIDMLNSKGIFDYKSTETRGIGYYENMLDSLADKLATTLNKLNDNEKTSIQENLFQTSDGSAVFTAANLSIADGWKNGKYGITATKQTQVGSGSDSGLNDNILLMISTISSKLTYSTGPVPNKDASGNYLKTAADGTTSIAANGRDSKGNYTLNGVLVCNKDMVNFKSKIITQVDATHYTDGPNTYTKTGDNIYTCALTGTSVNKDGIIYKGDGTTGEYQLEANMLAGSPANSDTYLASDGLTAITNGKDSKGNYTLNGVLASGLYKSVTLTPSGSDYTDSDGNLYQDAGGNVYTCAATGKSVNSSGILYEGNGSTGKYQLDATKLPASPAKSGTYLAPDGVTVIANGKDANGNYTMTTTDGSGKQTVVTVANSDGVKYKTEVDGSNSKDKEGNLILDTTSPSKLDYRSESFLYNGTFQEYLANISNVLSLDISSASNLSANHETILGQIQDSRDALSGVSLDDEGVNILQYQKAYNAAARLMTALDECVERIINQMGKSGL</sequence>
<dbReference type="PANTHER" id="PTHR30033">
    <property type="entry name" value="FLAGELLAR HOOK-ASSOCIATED PROTEIN 1"/>
    <property type="match status" value="1"/>
</dbReference>
<dbReference type="KEGG" id="amic:Ami3637_05620"/>
<evidence type="ECO:0000256" key="3">
    <source>
        <dbReference type="ARBA" id="ARBA00009677"/>
    </source>
</evidence>
<comment type="similarity">
    <text evidence="3">Belongs to the flagella basal body rod proteins family.</text>
</comment>
<dbReference type="InterPro" id="IPR010930">
    <property type="entry name" value="Flg_bb/hook_C_dom"/>
</dbReference>
<keyword evidence="5" id="KW-0964">Secreted</keyword>
<dbReference type="InterPro" id="IPR002371">
    <property type="entry name" value="FlgK"/>
</dbReference>
<evidence type="ECO:0000313" key="10">
    <source>
        <dbReference type="EMBL" id="QHI73913.1"/>
    </source>
</evidence>
<evidence type="ECO:0000313" key="11">
    <source>
        <dbReference type="Proteomes" id="UP000463883"/>
    </source>
</evidence>
<evidence type="ECO:0000256" key="4">
    <source>
        <dbReference type="ARBA" id="ARBA00016244"/>
    </source>
</evidence>
<evidence type="ECO:0000259" key="8">
    <source>
        <dbReference type="Pfam" id="PF06429"/>
    </source>
</evidence>
<evidence type="ECO:0000256" key="5">
    <source>
        <dbReference type="ARBA" id="ARBA00022525"/>
    </source>
</evidence>
<accession>A0A6P1ML71</accession>
<organism evidence="10 11">
    <name type="scientific">Aminipila terrae</name>
    <dbReference type="NCBI Taxonomy" id="2697030"/>
    <lineage>
        <taxon>Bacteria</taxon>
        <taxon>Bacillati</taxon>
        <taxon>Bacillota</taxon>
        <taxon>Clostridia</taxon>
        <taxon>Peptostreptococcales</taxon>
        <taxon>Anaerovoracaceae</taxon>
        <taxon>Aminipila</taxon>
    </lineage>
</organism>
<evidence type="ECO:0000259" key="9">
    <source>
        <dbReference type="Pfam" id="PF22638"/>
    </source>
</evidence>
<comment type="subcellular location">
    <subcellularLocation>
        <location evidence="1">Bacterial flagellum</location>
    </subcellularLocation>
    <subcellularLocation>
        <location evidence="2">Secreted</location>
    </subcellularLocation>
</comment>
<dbReference type="Pfam" id="PF06429">
    <property type="entry name" value="Flg_bbr_C"/>
    <property type="match status" value="1"/>
</dbReference>
<keyword evidence="6" id="KW-0975">Bacterial flagellum</keyword>
<feature type="domain" description="Flagellar basal body rod protein N-terminal" evidence="7">
    <location>
        <begin position="11"/>
        <end position="39"/>
    </location>
</feature>
<evidence type="ECO:0000256" key="2">
    <source>
        <dbReference type="ARBA" id="ARBA00004613"/>
    </source>
</evidence>
<dbReference type="RefSeq" id="WP_162363675.1">
    <property type="nucleotide sequence ID" value="NZ_CP047591.1"/>
</dbReference>
<reference evidence="10 11" key="1">
    <citation type="submission" date="2020-01" db="EMBL/GenBank/DDBJ databases">
        <title>Genomic analysis of Aminipila sp. CBA3637.</title>
        <authorList>
            <person name="Kim Y.B."/>
            <person name="Roh S.W."/>
        </authorList>
    </citation>
    <scope>NUCLEOTIDE SEQUENCE [LARGE SCALE GENOMIC DNA]</scope>
    <source>
        <strain evidence="10 11">CBA3637</strain>
    </source>
</reference>
<dbReference type="Pfam" id="PF22638">
    <property type="entry name" value="FlgK_D1"/>
    <property type="match status" value="1"/>
</dbReference>
<dbReference type="GO" id="GO:0044780">
    <property type="term" value="P:bacterial-type flagellum assembly"/>
    <property type="evidence" value="ECO:0007669"/>
    <property type="project" value="InterPro"/>
</dbReference>
<dbReference type="InterPro" id="IPR053927">
    <property type="entry name" value="FlgK_helical"/>
</dbReference>
<evidence type="ECO:0000256" key="1">
    <source>
        <dbReference type="ARBA" id="ARBA00004365"/>
    </source>
</evidence>
<dbReference type="PANTHER" id="PTHR30033:SF1">
    <property type="entry name" value="FLAGELLAR HOOK-ASSOCIATED PROTEIN 1"/>
    <property type="match status" value="1"/>
</dbReference>
<dbReference type="AlphaFoldDB" id="A0A6P1ML71"/>
<dbReference type="Proteomes" id="UP000463883">
    <property type="component" value="Chromosome"/>
</dbReference>
<evidence type="ECO:0000259" key="7">
    <source>
        <dbReference type="Pfam" id="PF00460"/>
    </source>
</evidence>
<proteinExistence type="inferred from homology"/>
<dbReference type="GO" id="GO:0005576">
    <property type="term" value="C:extracellular region"/>
    <property type="evidence" value="ECO:0007669"/>
    <property type="project" value="UniProtKB-SubCell"/>
</dbReference>
<protein>
    <recommendedName>
        <fullName evidence="4">Flagellar hook-associated protein 1</fullName>
    </recommendedName>
</protein>
<evidence type="ECO:0000256" key="6">
    <source>
        <dbReference type="ARBA" id="ARBA00023143"/>
    </source>
</evidence>
<dbReference type="GO" id="GO:0005198">
    <property type="term" value="F:structural molecule activity"/>
    <property type="evidence" value="ECO:0007669"/>
    <property type="project" value="InterPro"/>
</dbReference>
<feature type="domain" description="Flagellar hook-associated protein FlgK helical" evidence="9">
    <location>
        <begin position="104"/>
        <end position="289"/>
    </location>
</feature>
<dbReference type="InterPro" id="IPR001444">
    <property type="entry name" value="Flag_bb_rod_N"/>
</dbReference>
<dbReference type="EMBL" id="CP047591">
    <property type="protein sequence ID" value="QHI73913.1"/>
    <property type="molecule type" value="Genomic_DNA"/>
</dbReference>
<name>A0A6P1ML71_9FIRM</name>